<evidence type="ECO:0000313" key="2">
    <source>
        <dbReference type="EMBL" id="KAL1400753.1"/>
    </source>
</evidence>
<feature type="compositionally biased region" description="Polar residues" evidence="1">
    <location>
        <begin position="32"/>
        <end position="47"/>
    </location>
</feature>
<comment type="caution">
    <text evidence="2">The sequence shown here is derived from an EMBL/GenBank/DDBJ whole genome shotgun (WGS) entry which is preliminary data.</text>
</comment>
<organism evidence="2 3">
    <name type="scientific">Culex pipiens pipiens</name>
    <name type="common">Northern house mosquito</name>
    <dbReference type="NCBI Taxonomy" id="38569"/>
    <lineage>
        <taxon>Eukaryota</taxon>
        <taxon>Metazoa</taxon>
        <taxon>Ecdysozoa</taxon>
        <taxon>Arthropoda</taxon>
        <taxon>Hexapoda</taxon>
        <taxon>Insecta</taxon>
        <taxon>Pterygota</taxon>
        <taxon>Neoptera</taxon>
        <taxon>Endopterygota</taxon>
        <taxon>Diptera</taxon>
        <taxon>Nematocera</taxon>
        <taxon>Culicoidea</taxon>
        <taxon>Culicidae</taxon>
        <taxon>Culicinae</taxon>
        <taxon>Culicini</taxon>
        <taxon>Culex</taxon>
        <taxon>Culex</taxon>
    </lineage>
</organism>
<dbReference type="Proteomes" id="UP001562425">
    <property type="component" value="Unassembled WGS sequence"/>
</dbReference>
<feature type="compositionally biased region" description="Basic and acidic residues" evidence="1">
    <location>
        <begin position="121"/>
        <end position="131"/>
    </location>
</feature>
<accession>A0ABD1DMM4</accession>
<evidence type="ECO:0000313" key="3">
    <source>
        <dbReference type="Proteomes" id="UP001562425"/>
    </source>
</evidence>
<protein>
    <submittedName>
        <fullName evidence="2">Uncharacterized protein</fullName>
    </submittedName>
</protein>
<dbReference type="PANTHER" id="PTHR13621">
    <property type="entry name" value="PROLINE-RICH PROTEIN PRCC"/>
    <property type="match status" value="1"/>
</dbReference>
<sequence>MSLVAYDYSSGEGSDQEEDEETGPSAVVVETSKPTTNNVNKPQQNGSFEEKDDPIEDEDEVHLPLPAPKKLTNGLNVEEEEDDEFLRKKAIPAEVVKPLPKLPLPKMRNGKVQITIPSLRDFKDDDADKPKAKPVIGAELPKKGTGLLGMLPRPKSEVSFTIPAAQAGPSASSAAPSKPIVNRLIPDSVANRPRNVYAEQKSVKKPLQKKVESKAVESDDSDDEKVDFFSLNKEEALPEISANEINAMVAKRAARMAEIVKKFETPEEQEPQPGTSGHYSQMAPIPEAQAEAEDLANERALASLIGGNKAKRARLDEVNIIDISSSDIVPTKEDFLRRKLQEETGFVPTGHLTGDWSCTSKRKSHITYLASKAADNAQELEAMWSSNRQSRRQTQSNLKAGVFIWKEMSINSIYSG</sequence>
<feature type="region of interest" description="Disordered" evidence="1">
    <location>
        <begin position="121"/>
        <end position="151"/>
    </location>
</feature>
<name>A0ABD1DMM4_CULPP</name>
<reference evidence="2 3" key="1">
    <citation type="submission" date="2024-05" db="EMBL/GenBank/DDBJ databases">
        <title>Culex pipiens pipiens assembly and annotation.</title>
        <authorList>
            <person name="Alout H."/>
            <person name="Durand T."/>
        </authorList>
    </citation>
    <scope>NUCLEOTIDE SEQUENCE [LARGE SCALE GENOMIC DNA]</scope>
    <source>
        <strain evidence="2">HA-2024</strain>
        <tissue evidence="2">Whole body</tissue>
    </source>
</reference>
<keyword evidence="3" id="KW-1185">Reference proteome</keyword>
<feature type="region of interest" description="Disordered" evidence="1">
    <location>
        <begin position="1"/>
        <end position="79"/>
    </location>
</feature>
<evidence type="ECO:0000256" key="1">
    <source>
        <dbReference type="SAM" id="MobiDB-lite"/>
    </source>
</evidence>
<dbReference type="EMBL" id="JBEHCU010005143">
    <property type="protein sequence ID" value="KAL1400753.1"/>
    <property type="molecule type" value="Genomic_DNA"/>
</dbReference>
<feature type="region of interest" description="Disordered" evidence="1">
    <location>
        <begin position="191"/>
        <end position="222"/>
    </location>
</feature>
<dbReference type="InterPro" id="IPR018800">
    <property type="entry name" value="PRCC"/>
</dbReference>
<gene>
    <name evidence="2" type="ORF">pipiens_007168</name>
</gene>
<proteinExistence type="predicted"/>
<dbReference type="Pfam" id="PF10253">
    <property type="entry name" value="PRCC"/>
    <property type="match status" value="1"/>
</dbReference>
<dbReference type="PANTHER" id="PTHR13621:SF2">
    <property type="entry name" value="PROLINE-RICH PROTEIN PRCC"/>
    <property type="match status" value="1"/>
</dbReference>
<dbReference type="AlphaFoldDB" id="A0ABD1DMM4"/>
<feature type="compositionally biased region" description="Acidic residues" evidence="1">
    <location>
        <begin position="50"/>
        <end position="60"/>
    </location>
</feature>